<dbReference type="EMBL" id="JALJOS010000061">
    <property type="protein sequence ID" value="KAK9818533.1"/>
    <property type="molecule type" value="Genomic_DNA"/>
</dbReference>
<gene>
    <name evidence="2" type="ORF">WJX74_010905</name>
</gene>
<dbReference type="AlphaFoldDB" id="A0AAW1QB76"/>
<proteinExistence type="predicted"/>
<feature type="region of interest" description="Disordered" evidence="1">
    <location>
        <begin position="171"/>
        <end position="203"/>
    </location>
</feature>
<protein>
    <submittedName>
        <fullName evidence="2">Uncharacterized protein</fullName>
    </submittedName>
</protein>
<evidence type="ECO:0000313" key="3">
    <source>
        <dbReference type="Proteomes" id="UP001438707"/>
    </source>
</evidence>
<accession>A0AAW1QB76</accession>
<evidence type="ECO:0000313" key="2">
    <source>
        <dbReference type="EMBL" id="KAK9818533.1"/>
    </source>
</evidence>
<reference evidence="2 3" key="1">
    <citation type="journal article" date="2024" name="Nat. Commun.">
        <title>Phylogenomics reveals the evolutionary origins of lichenization in chlorophyte algae.</title>
        <authorList>
            <person name="Puginier C."/>
            <person name="Libourel C."/>
            <person name="Otte J."/>
            <person name="Skaloud P."/>
            <person name="Haon M."/>
            <person name="Grisel S."/>
            <person name="Petersen M."/>
            <person name="Berrin J.G."/>
            <person name="Delaux P.M."/>
            <person name="Dal Grande F."/>
            <person name="Keller J."/>
        </authorList>
    </citation>
    <scope>NUCLEOTIDE SEQUENCE [LARGE SCALE GENOMIC DNA]</scope>
    <source>
        <strain evidence="2 3">SAG 2145</strain>
    </source>
</reference>
<comment type="caution">
    <text evidence="2">The sequence shown here is derived from an EMBL/GenBank/DDBJ whole genome shotgun (WGS) entry which is preliminary data.</text>
</comment>
<keyword evidence="3" id="KW-1185">Reference proteome</keyword>
<sequence>MSALLESLSIMAKQQVDLCRLFRLADLIPGAVAPDHVLDSSMLVEAMDALRDTTLFIQGNGNDACIDTQGGPVVQRVPAGQPQGSVRLSNRNDTGNFILSKRKPDNAASLLDLRWFADVSWSVPGPERTPVGLQCTNQDQQAALPASDIFATYDALEAIMVRSGFGADVKPEAAADEQGDEHIAREPTSPSLWRKQPGTPVNPKPPQAAIMGAARSRAASRHLGVIGLAQRPVIATPTLHLATG</sequence>
<dbReference type="Proteomes" id="UP001438707">
    <property type="component" value="Unassembled WGS sequence"/>
</dbReference>
<name>A0AAW1QB76_9CHLO</name>
<organism evidence="2 3">
    <name type="scientific">Apatococcus lobatus</name>
    <dbReference type="NCBI Taxonomy" id="904363"/>
    <lineage>
        <taxon>Eukaryota</taxon>
        <taxon>Viridiplantae</taxon>
        <taxon>Chlorophyta</taxon>
        <taxon>core chlorophytes</taxon>
        <taxon>Trebouxiophyceae</taxon>
        <taxon>Chlorellales</taxon>
        <taxon>Chlorellaceae</taxon>
        <taxon>Apatococcus</taxon>
    </lineage>
</organism>
<evidence type="ECO:0000256" key="1">
    <source>
        <dbReference type="SAM" id="MobiDB-lite"/>
    </source>
</evidence>